<organism evidence="1 2">
    <name type="scientific">Oceanobacillus longus</name>
    <dbReference type="NCBI Taxonomy" id="930120"/>
    <lineage>
        <taxon>Bacteria</taxon>
        <taxon>Bacillati</taxon>
        <taxon>Bacillota</taxon>
        <taxon>Bacilli</taxon>
        <taxon>Bacillales</taxon>
        <taxon>Bacillaceae</taxon>
        <taxon>Oceanobacillus</taxon>
    </lineage>
</organism>
<proteinExistence type="predicted"/>
<evidence type="ECO:0000313" key="2">
    <source>
        <dbReference type="Proteomes" id="UP001595772"/>
    </source>
</evidence>
<gene>
    <name evidence="1" type="ORF">ACFOUV_15670</name>
</gene>
<protein>
    <submittedName>
        <fullName evidence="1">Uncharacterized protein</fullName>
    </submittedName>
</protein>
<dbReference type="EMBL" id="JBHSAO010000011">
    <property type="protein sequence ID" value="MFC4025234.1"/>
    <property type="molecule type" value="Genomic_DNA"/>
</dbReference>
<sequence>MILDLKEEIEVKEIARLCNVTPATIKRYFKGTNVDEEWINQCKKAGAGLQGAIEPTAY</sequence>
<reference evidence="2" key="1">
    <citation type="journal article" date="2019" name="Int. J. Syst. Evol. Microbiol.">
        <title>The Global Catalogue of Microorganisms (GCM) 10K type strain sequencing project: providing services to taxonomists for standard genome sequencing and annotation.</title>
        <authorList>
            <consortium name="The Broad Institute Genomics Platform"/>
            <consortium name="The Broad Institute Genome Sequencing Center for Infectious Disease"/>
            <person name="Wu L."/>
            <person name="Ma J."/>
        </authorList>
    </citation>
    <scope>NUCLEOTIDE SEQUENCE [LARGE SCALE GENOMIC DNA]</scope>
    <source>
        <strain evidence="2">IBRC-M 10703</strain>
    </source>
</reference>
<keyword evidence="2" id="KW-1185">Reference proteome</keyword>
<name>A0ABV8GZG6_9BACI</name>
<dbReference type="Proteomes" id="UP001595772">
    <property type="component" value="Unassembled WGS sequence"/>
</dbReference>
<dbReference type="RefSeq" id="WP_379497724.1">
    <property type="nucleotide sequence ID" value="NZ_JBHSAO010000011.1"/>
</dbReference>
<accession>A0ABV8GZG6</accession>
<evidence type="ECO:0000313" key="1">
    <source>
        <dbReference type="EMBL" id="MFC4025234.1"/>
    </source>
</evidence>
<comment type="caution">
    <text evidence="1">The sequence shown here is derived from an EMBL/GenBank/DDBJ whole genome shotgun (WGS) entry which is preliminary data.</text>
</comment>